<evidence type="ECO:0000313" key="13">
    <source>
        <dbReference type="EMBL" id="AFB74714.1"/>
    </source>
</evidence>
<evidence type="ECO:0000256" key="3">
    <source>
        <dbReference type="ARBA" id="ARBA00022448"/>
    </source>
</evidence>
<evidence type="ECO:0000256" key="5">
    <source>
        <dbReference type="ARBA" id="ARBA00022794"/>
    </source>
</evidence>
<evidence type="ECO:0000259" key="12">
    <source>
        <dbReference type="PROSITE" id="PS50206"/>
    </source>
</evidence>
<keyword evidence="8" id="KW-0206">Cytoskeleton</keyword>
<dbReference type="GO" id="GO:0036064">
    <property type="term" value="C:ciliary basal body"/>
    <property type="evidence" value="ECO:0007669"/>
    <property type="project" value="TreeGrafter"/>
</dbReference>
<dbReference type="AlphaFoldDB" id="H6WA32"/>
<evidence type="ECO:0000256" key="1">
    <source>
        <dbReference type="ARBA" id="ARBA00004120"/>
    </source>
</evidence>
<keyword evidence="7" id="KW-0969">Cilium</keyword>
<dbReference type="InterPro" id="IPR036873">
    <property type="entry name" value="Rhodanese-like_dom_sf"/>
</dbReference>
<accession>H6WA32</accession>
<evidence type="ECO:0000256" key="8">
    <source>
        <dbReference type="ARBA" id="ARBA00023212"/>
    </source>
</evidence>
<evidence type="ECO:0000256" key="9">
    <source>
        <dbReference type="ARBA" id="ARBA00023273"/>
    </source>
</evidence>
<evidence type="ECO:0000256" key="7">
    <source>
        <dbReference type="ARBA" id="ARBA00023069"/>
    </source>
</evidence>
<keyword evidence="6" id="KW-0653">Protein transport</keyword>
<feature type="region of interest" description="Disordered" evidence="11">
    <location>
        <begin position="161"/>
        <end position="203"/>
    </location>
</feature>
<keyword evidence="9" id="KW-0966">Cell projection</keyword>
<feature type="compositionally biased region" description="Low complexity" evidence="11">
    <location>
        <begin position="184"/>
        <end position="200"/>
    </location>
</feature>
<comment type="subcellular location">
    <subcellularLocation>
        <location evidence="1">Cytoplasm</location>
        <location evidence="1">Cytoskeleton</location>
        <location evidence="1">Cilium basal body</location>
    </subcellularLocation>
    <subcellularLocation>
        <location evidence="2">Cytoplasm</location>
        <location evidence="2">Cytoskeleton</location>
        <location evidence="2">Microtubule organizing center</location>
        <location evidence="2">Centrosome</location>
    </subcellularLocation>
</comment>
<evidence type="ECO:0000256" key="11">
    <source>
        <dbReference type="SAM" id="MobiDB-lite"/>
    </source>
</evidence>
<keyword evidence="4" id="KW-0963">Cytoplasm</keyword>
<dbReference type="SMART" id="SM00450">
    <property type="entry name" value="RHOD"/>
    <property type="match status" value="1"/>
</dbReference>
<dbReference type="InterPro" id="IPR001763">
    <property type="entry name" value="Rhodanese-like_dom"/>
</dbReference>
<dbReference type="GO" id="GO:0005813">
    <property type="term" value="C:centrosome"/>
    <property type="evidence" value="ECO:0007669"/>
    <property type="project" value="UniProtKB-SubCell"/>
</dbReference>
<dbReference type="InterPro" id="IPR051889">
    <property type="entry name" value="CEP41"/>
</dbReference>
<feature type="domain" description="Rhodanese" evidence="12">
    <location>
        <begin position="53"/>
        <end position="151"/>
    </location>
</feature>
<dbReference type="CDD" id="cd00158">
    <property type="entry name" value="RHOD"/>
    <property type="match status" value="1"/>
</dbReference>
<dbReference type="Pfam" id="PF00581">
    <property type="entry name" value="Rhodanese"/>
    <property type="match status" value="1"/>
</dbReference>
<proteinExistence type="evidence at transcript level"/>
<keyword evidence="5" id="KW-0970">Cilium biogenesis/degradation</keyword>
<evidence type="ECO:0000256" key="4">
    <source>
        <dbReference type="ARBA" id="ARBA00022490"/>
    </source>
</evidence>
<evidence type="ECO:0000256" key="10">
    <source>
        <dbReference type="ARBA" id="ARBA00038465"/>
    </source>
</evidence>
<dbReference type="EMBL" id="JQ036184">
    <property type="protein sequence ID" value="AFB74714.1"/>
    <property type="molecule type" value="mRNA"/>
</dbReference>
<feature type="region of interest" description="Disordered" evidence="11">
    <location>
        <begin position="227"/>
        <end position="253"/>
    </location>
</feature>
<name>H6WA32_SCHMD</name>
<keyword evidence="3" id="KW-0813">Transport</keyword>
<dbReference type="PROSITE" id="PS50206">
    <property type="entry name" value="RHODANESE_3"/>
    <property type="match status" value="1"/>
</dbReference>
<evidence type="ECO:0000256" key="6">
    <source>
        <dbReference type="ARBA" id="ARBA00022927"/>
    </source>
</evidence>
<sequence>MCCNDNYCSYSWFINPFNSVISGVGELDINNTNVQSSDVATCENDSGDPIVYDTMPYLLLDVRDRDQYDQCHIIKSLSYPSAMISRSVNFETKEMLACRNKPGKIIVIYDEEERIAPRVADTLVQRGYENLFMLSGGLRVAYKKFPKGLITGKISESIRHAVTPGGQSKTKQKSVKAGDLPVTSQSQRSVQSSAISSSESSEIKSDFTMDDLANLSMNLDAALDSKSSVGSSIYSQNSKSITRSLSSAEQCGQ</sequence>
<dbReference type="Gene3D" id="3.40.250.10">
    <property type="entry name" value="Rhodanese-like domain"/>
    <property type="match status" value="1"/>
</dbReference>
<dbReference type="PANTHER" id="PTHR44390:SF1">
    <property type="entry name" value="CENTROSOMAL PROTEIN OF 41 KDA"/>
    <property type="match status" value="1"/>
</dbReference>
<protein>
    <submittedName>
        <fullName evidence="13">CEP41</fullName>
    </submittedName>
</protein>
<reference evidence="13" key="1">
    <citation type="submission" date="2011-11" db="EMBL/GenBank/DDBJ databases">
        <authorList>
            <person name="Azimzadeh J.C."/>
        </authorList>
    </citation>
    <scope>NUCLEOTIDE SEQUENCE</scope>
</reference>
<reference evidence="13" key="2">
    <citation type="journal article" date="2012" name="Science">
        <title>Centrosome loss in the evolution of planarians.</title>
        <authorList>
            <person name="Azimzadeh J."/>
            <person name="Wong M.L."/>
            <person name="Downhour D.M."/>
            <person name="Alvarado A.S."/>
            <person name="Marshall W.F."/>
        </authorList>
    </citation>
    <scope>NUCLEOTIDE SEQUENCE</scope>
</reference>
<organism evidence="13">
    <name type="scientific">Schmidtea mediterranea</name>
    <name type="common">Freshwater planarian flatworm</name>
    <dbReference type="NCBI Taxonomy" id="79327"/>
    <lineage>
        <taxon>Eukaryota</taxon>
        <taxon>Metazoa</taxon>
        <taxon>Spiralia</taxon>
        <taxon>Lophotrochozoa</taxon>
        <taxon>Platyhelminthes</taxon>
        <taxon>Rhabditophora</taxon>
        <taxon>Seriata</taxon>
        <taxon>Tricladida</taxon>
        <taxon>Continenticola</taxon>
        <taxon>Geoplanoidea</taxon>
        <taxon>Dugesiidae</taxon>
        <taxon>Schmidtea</taxon>
    </lineage>
</organism>
<dbReference type="SUPFAM" id="SSF52821">
    <property type="entry name" value="Rhodanese/Cell cycle control phosphatase"/>
    <property type="match status" value="1"/>
</dbReference>
<dbReference type="GO" id="GO:0060271">
    <property type="term" value="P:cilium assembly"/>
    <property type="evidence" value="ECO:0007669"/>
    <property type="project" value="TreeGrafter"/>
</dbReference>
<dbReference type="GO" id="GO:0015031">
    <property type="term" value="P:protein transport"/>
    <property type="evidence" value="ECO:0007669"/>
    <property type="project" value="UniProtKB-KW"/>
</dbReference>
<dbReference type="PANTHER" id="PTHR44390">
    <property type="entry name" value="CENTROSOMAL PROTEIN OF 41 KDA"/>
    <property type="match status" value="1"/>
</dbReference>
<comment type="similarity">
    <text evidence="10">Belongs to the CEP41 family.</text>
</comment>
<evidence type="ECO:0000256" key="2">
    <source>
        <dbReference type="ARBA" id="ARBA00004300"/>
    </source>
</evidence>